<dbReference type="AlphaFoldDB" id="A0A6S6T4T1"/>
<reference evidence="3" key="1">
    <citation type="submission" date="2020-01" db="EMBL/GenBank/DDBJ databases">
        <authorList>
            <person name="Meier V. D."/>
            <person name="Meier V D."/>
        </authorList>
    </citation>
    <scope>NUCLEOTIDE SEQUENCE</scope>
    <source>
        <strain evidence="3">HLG_WM_MAG_06</strain>
    </source>
</reference>
<proteinExistence type="predicted"/>
<dbReference type="Pfam" id="PF14086">
    <property type="entry name" value="DUF4266"/>
    <property type="match status" value="1"/>
</dbReference>
<dbReference type="EMBL" id="CACVAP010000083">
    <property type="protein sequence ID" value="CAA6815791.1"/>
    <property type="molecule type" value="Genomic_DNA"/>
</dbReference>
<evidence type="ECO:0000256" key="1">
    <source>
        <dbReference type="SAM" id="SignalP"/>
    </source>
</evidence>
<evidence type="ECO:0000259" key="2">
    <source>
        <dbReference type="Pfam" id="PF14086"/>
    </source>
</evidence>
<feature type="chain" id="PRO_5028208167" description="DUF4266 domain-containing protein" evidence="1">
    <location>
        <begin position="21"/>
        <end position="73"/>
    </location>
</feature>
<gene>
    <name evidence="3" type="ORF">HELGO_WM7145</name>
</gene>
<protein>
    <recommendedName>
        <fullName evidence="2">DUF4266 domain-containing protein</fullName>
    </recommendedName>
</protein>
<sequence length="73" mass="7755">MLKLTILALSALLFMGCSMTKEVKPWEKGNLAKPIMQFEGLHPLVAKFDAHVYFSKEAARGGNGVAGGGCGCN</sequence>
<feature type="signal peptide" evidence="1">
    <location>
        <begin position="1"/>
        <end position="20"/>
    </location>
</feature>
<evidence type="ECO:0000313" key="3">
    <source>
        <dbReference type="EMBL" id="CAA6815791.1"/>
    </source>
</evidence>
<dbReference type="InterPro" id="IPR025362">
    <property type="entry name" value="DUF4266"/>
</dbReference>
<feature type="domain" description="DUF4266" evidence="2">
    <location>
        <begin position="23"/>
        <end position="73"/>
    </location>
</feature>
<name>A0A6S6T4T1_9BACT</name>
<accession>A0A6S6T4T1</accession>
<organism evidence="3">
    <name type="scientific">uncultured Sulfurovum sp</name>
    <dbReference type="NCBI Taxonomy" id="269237"/>
    <lineage>
        <taxon>Bacteria</taxon>
        <taxon>Pseudomonadati</taxon>
        <taxon>Campylobacterota</taxon>
        <taxon>Epsilonproteobacteria</taxon>
        <taxon>Campylobacterales</taxon>
        <taxon>Sulfurovaceae</taxon>
        <taxon>Sulfurovum</taxon>
        <taxon>environmental samples</taxon>
    </lineage>
</organism>
<dbReference type="PROSITE" id="PS51257">
    <property type="entry name" value="PROKAR_LIPOPROTEIN"/>
    <property type="match status" value="1"/>
</dbReference>
<keyword evidence="1" id="KW-0732">Signal</keyword>